<proteinExistence type="predicted"/>
<dbReference type="RefSeq" id="WP_145368022.1">
    <property type="nucleotide sequence ID" value="NZ_CP036275.1"/>
</dbReference>
<feature type="domain" description="3-keto-alpha-glucoside-1,2-lyase/3-keto-2-hydroxy-glucal hydratase" evidence="1">
    <location>
        <begin position="37"/>
        <end position="225"/>
    </location>
</feature>
<evidence type="ECO:0000259" key="1">
    <source>
        <dbReference type="Pfam" id="PF06439"/>
    </source>
</evidence>
<feature type="domain" description="3-keto-alpha-glucoside-1,2-lyase/3-keto-2-hydroxy-glucal hydratase" evidence="1">
    <location>
        <begin position="244"/>
        <end position="451"/>
    </location>
</feature>
<accession>A0A517Z424</accession>
<organism evidence="2 3">
    <name type="scientific">Maioricimonas rarisocia</name>
    <dbReference type="NCBI Taxonomy" id="2528026"/>
    <lineage>
        <taxon>Bacteria</taxon>
        <taxon>Pseudomonadati</taxon>
        <taxon>Planctomycetota</taxon>
        <taxon>Planctomycetia</taxon>
        <taxon>Planctomycetales</taxon>
        <taxon>Planctomycetaceae</taxon>
        <taxon>Maioricimonas</taxon>
    </lineage>
</organism>
<dbReference type="AlphaFoldDB" id="A0A517Z424"/>
<sequence>MSRTADSKSSRRITFACAVLAAGLFTTGVSRGDDENDFRPLFNGRDLSGWETVNCAPDTFTVQDGIIVCSGKPTGVMRTDRHYENFILELEWKHLVPKGNAGLFVWSDPLPVTGKPFTRAIEVQILDGRNSENYTSHGDIFPIQGASMVPDRPHPGGWDRCLPSEHRCNPAGEWNHYRVTCRDGDIKLEVNGKLVSGGHDSVPRKGYICLESEGGIVHFRNIRIRELPGSDPAPEQVADLDQNWRSLFNGLTLDGWKTHEGLEDRWSVRNELIHLVGEQPARRSGQDLDLWTDASVGDFELIVDWRLTGKPEQKMMNTFTPDGLLRRDGDGNVVKQEILDAGDSGIYLRGSRKAQVNIWCQPMGSGDINAYHKDASLPAAIRRACMPRTHADNPPGQWNRFVITIRGNQVTVTLNGERVIENAELPDVPASGPIGLQNHGDGIEFRNVYIRELSE</sequence>
<dbReference type="Pfam" id="PF06439">
    <property type="entry name" value="3keto-disac_hyd"/>
    <property type="match status" value="2"/>
</dbReference>
<keyword evidence="3" id="KW-1185">Reference proteome</keyword>
<evidence type="ECO:0000313" key="2">
    <source>
        <dbReference type="EMBL" id="QDU37234.1"/>
    </source>
</evidence>
<dbReference type="Proteomes" id="UP000320496">
    <property type="component" value="Chromosome"/>
</dbReference>
<reference evidence="2 3" key="1">
    <citation type="submission" date="2019-02" db="EMBL/GenBank/DDBJ databases">
        <title>Deep-cultivation of Planctomycetes and their phenomic and genomic characterization uncovers novel biology.</title>
        <authorList>
            <person name="Wiegand S."/>
            <person name="Jogler M."/>
            <person name="Boedeker C."/>
            <person name="Pinto D."/>
            <person name="Vollmers J."/>
            <person name="Rivas-Marin E."/>
            <person name="Kohn T."/>
            <person name="Peeters S.H."/>
            <person name="Heuer A."/>
            <person name="Rast P."/>
            <person name="Oberbeckmann S."/>
            <person name="Bunk B."/>
            <person name="Jeske O."/>
            <person name="Meyerdierks A."/>
            <person name="Storesund J.E."/>
            <person name="Kallscheuer N."/>
            <person name="Luecker S."/>
            <person name="Lage O.M."/>
            <person name="Pohl T."/>
            <person name="Merkel B.J."/>
            <person name="Hornburger P."/>
            <person name="Mueller R.-W."/>
            <person name="Bruemmer F."/>
            <person name="Labrenz M."/>
            <person name="Spormann A.M."/>
            <person name="Op den Camp H."/>
            <person name="Overmann J."/>
            <person name="Amann R."/>
            <person name="Jetten M.S.M."/>
            <person name="Mascher T."/>
            <person name="Medema M.H."/>
            <person name="Devos D.P."/>
            <person name="Kaster A.-K."/>
            <person name="Ovreas L."/>
            <person name="Rohde M."/>
            <person name="Galperin M.Y."/>
            <person name="Jogler C."/>
        </authorList>
    </citation>
    <scope>NUCLEOTIDE SEQUENCE [LARGE SCALE GENOMIC DNA]</scope>
    <source>
        <strain evidence="2 3">Mal4</strain>
    </source>
</reference>
<gene>
    <name evidence="2" type="ORF">Mal4_15440</name>
</gene>
<dbReference type="OrthoDB" id="257393at2"/>
<evidence type="ECO:0000313" key="3">
    <source>
        <dbReference type="Proteomes" id="UP000320496"/>
    </source>
</evidence>
<protein>
    <recommendedName>
        <fullName evidence="1">3-keto-alpha-glucoside-1,2-lyase/3-keto-2-hydroxy-glucal hydratase domain-containing protein</fullName>
    </recommendedName>
</protein>
<dbReference type="Gene3D" id="2.60.120.560">
    <property type="entry name" value="Exo-inulinase, domain 1"/>
    <property type="match status" value="2"/>
</dbReference>
<dbReference type="InterPro" id="IPR010496">
    <property type="entry name" value="AL/BT2_dom"/>
</dbReference>
<dbReference type="GO" id="GO:0016787">
    <property type="term" value="F:hydrolase activity"/>
    <property type="evidence" value="ECO:0007669"/>
    <property type="project" value="InterPro"/>
</dbReference>
<dbReference type="EMBL" id="CP036275">
    <property type="protein sequence ID" value="QDU37234.1"/>
    <property type="molecule type" value="Genomic_DNA"/>
</dbReference>
<name>A0A517Z424_9PLAN</name>
<dbReference type="KEGG" id="mri:Mal4_15440"/>